<dbReference type="Proteomes" id="UP000574390">
    <property type="component" value="Unassembled WGS sequence"/>
</dbReference>
<gene>
    <name evidence="1" type="ORF">FOZ62_017976</name>
</gene>
<evidence type="ECO:0000313" key="1">
    <source>
        <dbReference type="EMBL" id="KAF4702626.1"/>
    </source>
</evidence>
<dbReference type="AlphaFoldDB" id="A0A7J6Q482"/>
<evidence type="ECO:0000313" key="2">
    <source>
        <dbReference type="Proteomes" id="UP000574390"/>
    </source>
</evidence>
<dbReference type="EMBL" id="JABANM010032618">
    <property type="protein sequence ID" value="KAF4702626.1"/>
    <property type="molecule type" value="Genomic_DNA"/>
</dbReference>
<reference evidence="1 2" key="1">
    <citation type="submission" date="2020-04" db="EMBL/GenBank/DDBJ databases">
        <title>Perkinsus olseni comparative genomics.</title>
        <authorList>
            <person name="Bogema D.R."/>
        </authorList>
    </citation>
    <scope>NUCLEOTIDE SEQUENCE [LARGE SCALE GENOMIC DNA]</scope>
    <source>
        <strain evidence="1">ATCC PRA-205</strain>
    </source>
</reference>
<feature type="non-terminal residue" evidence="1">
    <location>
        <position position="1"/>
    </location>
</feature>
<feature type="non-terminal residue" evidence="1">
    <location>
        <position position="106"/>
    </location>
</feature>
<sequence length="106" mass="11651">FYDNNEAIEGLGGLTRPRVHIKDGGPRHHDWAFMHVTLGGRNRGEVEMPLVVGIERFVVAHSFNFITSEAGGPTKIADNDALGSRERPATLRMWSINKIAAAVTMP</sequence>
<comment type="caution">
    <text evidence="1">The sequence shown here is derived from an EMBL/GenBank/DDBJ whole genome shotgun (WGS) entry which is preliminary data.</text>
</comment>
<accession>A0A7J6Q482</accession>
<organism evidence="1 2">
    <name type="scientific">Perkinsus olseni</name>
    <name type="common">Perkinsus atlanticus</name>
    <dbReference type="NCBI Taxonomy" id="32597"/>
    <lineage>
        <taxon>Eukaryota</taxon>
        <taxon>Sar</taxon>
        <taxon>Alveolata</taxon>
        <taxon>Perkinsozoa</taxon>
        <taxon>Perkinsea</taxon>
        <taxon>Perkinsida</taxon>
        <taxon>Perkinsidae</taxon>
        <taxon>Perkinsus</taxon>
    </lineage>
</organism>
<proteinExistence type="predicted"/>
<protein>
    <submittedName>
        <fullName evidence="1">Uncharacterized protein</fullName>
    </submittedName>
</protein>
<name>A0A7J6Q482_PEROL</name>